<dbReference type="SFLD" id="SFLDG01129">
    <property type="entry name" value="C1.5:_HAD__Beta-PGM__Phosphata"/>
    <property type="match status" value="1"/>
</dbReference>
<comment type="caution">
    <text evidence="5">The sequence shown here is derived from an EMBL/GenBank/DDBJ whole genome shotgun (WGS) entry which is preliminary data.</text>
</comment>
<dbReference type="Gene3D" id="1.10.150.240">
    <property type="entry name" value="Putative phosphatase, domain 2"/>
    <property type="match status" value="1"/>
</dbReference>
<comment type="similarity">
    <text evidence="3">Belongs to the HAD-like hydrolase superfamily. CbbY/CbbZ/Gph/YieH family.</text>
</comment>
<gene>
    <name evidence="5" type="ORF">F4695_000937</name>
</gene>
<keyword evidence="5" id="KW-0378">Hydrolase</keyword>
<dbReference type="Gene3D" id="3.40.50.1000">
    <property type="entry name" value="HAD superfamily/HAD-like"/>
    <property type="match status" value="1"/>
</dbReference>
<dbReference type="InterPro" id="IPR023198">
    <property type="entry name" value="PGP-like_dom2"/>
</dbReference>
<dbReference type="InterPro" id="IPR050155">
    <property type="entry name" value="HAD-like_hydrolase_sf"/>
</dbReference>
<comment type="catalytic activity">
    <reaction evidence="1">
        <text>2-phosphoglycolate + H2O = glycolate + phosphate</text>
        <dbReference type="Rhea" id="RHEA:14369"/>
        <dbReference type="ChEBI" id="CHEBI:15377"/>
        <dbReference type="ChEBI" id="CHEBI:29805"/>
        <dbReference type="ChEBI" id="CHEBI:43474"/>
        <dbReference type="ChEBI" id="CHEBI:58033"/>
        <dbReference type="EC" id="3.1.3.18"/>
    </reaction>
</comment>
<dbReference type="SFLD" id="SFLDS00003">
    <property type="entry name" value="Haloacid_Dehalogenase"/>
    <property type="match status" value="1"/>
</dbReference>
<evidence type="ECO:0000256" key="4">
    <source>
        <dbReference type="ARBA" id="ARBA00013078"/>
    </source>
</evidence>
<dbReference type="SUPFAM" id="SSF56784">
    <property type="entry name" value="HAD-like"/>
    <property type="match status" value="1"/>
</dbReference>
<dbReference type="Pfam" id="PF00702">
    <property type="entry name" value="Hydrolase"/>
    <property type="match status" value="1"/>
</dbReference>
<evidence type="ECO:0000256" key="2">
    <source>
        <dbReference type="ARBA" id="ARBA00004818"/>
    </source>
</evidence>
<reference evidence="5 6" key="1">
    <citation type="submission" date="2020-08" db="EMBL/GenBank/DDBJ databases">
        <title>The Agave Microbiome: Exploring the role of microbial communities in plant adaptations to desert environments.</title>
        <authorList>
            <person name="Partida-Martinez L.P."/>
        </authorList>
    </citation>
    <scope>NUCLEOTIDE SEQUENCE [LARGE SCALE GENOMIC DNA]</scope>
    <source>
        <strain evidence="5 6">AS3.12</strain>
    </source>
</reference>
<dbReference type="GO" id="GO:0005829">
    <property type="term" value="C:cytosol"/>
    <property type="evidence" value="ECO:0007669"/>
    <property type="project" value="TreeGrafter"/>
</dbReference>
<evidence type="ECO:0000256" key="1">
    <source>
        <dbReference type="ARBA" id="ARBA00000830"/>
    </source>
</evidence>
<protein>
    <recommendedName>
        <fullName evidence="4">phosphoglycolate phosphatase</fullName>
        <ecNumber evidence="4">3.1.3.18</ecNumber>
    </recommendedName>
</protein>
<dbReference type="PANTHER" id="PTHR43434:SF1">
    <property type="entry name" value="PHOSPHOGLYCOLATE PHOSPHATASE"/>
    <property type="match status" value="1"/>
</dbReference>
<dbReference type="CDD" id="cd01427">
    <property type="entry name" value="HAD_like"/>
    <property type="match status" value="1"/>
</dbReference>
<name>A0A7X0MRW7_9HYPH</name>
<comment type="pathway">
    <text evidence="2">Organic acid metabolism; glycolate biosynthesis; glycolate from 2-phosphoglycolate: step 1/1.</text>
</comment>
<proteinExistence type="inferred from homology"/>
<dbReference type="AlphaFoldDB" id="A0A7X0MRW7"/>
<dbReference type="GO" id="GO:0008967">
    <property type="term" value="F:phosphoglycolate phosphatase activity"/>
    <property type="evidence" value="ECO:0007669"/>
    <property type="project" value="UniProtKB-EC"/>
</dbReference>
<keyword evidence="6" id="KW-1185">Reference proteome</keyword>
<dbReference type="Proteomes" id="UP000585437">
    <property type="component" value="Unassembled WGS sequence"/>
</dbReference>
<dbReference type="InterPro" id="IPR023214">
    <property type="entry name" value="HAD_sf"/>
</dbReference>
<dbReference type="EMBL" id="JACHBU010000002">
    <property type="protein sequence ID" value="MBB6507605.1"/>
    <property type="molecule type" value="Genomic_DNA"/>
</dbReference>
<evidence type="ECO:0000313" key="5">
    <source>
        <dbReference type="EMBL" id="MBB6507605.1"/>
    </source>
</evidence>
<accession>A0A7X0MRW7</accession>
<sequence>MAGETGDVVDRDFSHIAGILFDKDGTLLHYDASWGPVNREAARIASGGDADLEMRLLQAGGMDPVSGHTRADSLLAAGNAAEIAAGFVSAGAPMDVADLTRQLDALFVRSAEYSVPVTDLAAFFGALKARGLKLGIASSDNEEAIRQTAIRFGFIDHVDFICGYDSGFGVKPKPGMFLKFCEVVGLEPEQVAMVGDNNHDMHMGEAAGAGIKVAVLTGTGSRQTLSTAADLCLDDISAFAALLPVSAPAAAG</sequence>
<dbReference type="InterPro" id="IPR036412">
    <property type="entry name" value="HAD-like_sf"/>
</dbReference>
<dbReference type="GO" id="GO:0006281">
    <property type="term" value="P:DNA repair"/>
    <property type="evidence" value="ECO:0007669"/>
    <property type="project" value="TreeGrafter"/>
</dbReference>
<organism evidence="5 6">
    <name type="scientific">Rhizobium soli</name>
    <dbReference type="NCBI Taxonomy" id="424798"/>
    <lineage>
        <taxon>Bacteria</taxon>
        <taxon>Pseudomonadati</taxon>
        <taxon>Pseudomonadota</taxon>
        <taxon>Alphaproteobacteria</taxon>
        <taxon>Hyphomicrobiales</taxon>
        <taxon>Rhizobiaceae</taxon>
        <taxon>Rhizobium/Agrobacterium group</taxon>
        <taxon>Rhizobium</taxon>
    </lineage>
</organism>
<dbReference type="InterPro" id="IPR006439">
    <property type="entry name" value="HAD-SF_hydro_IA"/>
</dbReference>
<dbReference type="RefSeq" id="WP_184654006.1">
    <property type="nucleotide sequence ID" value="NZ_JACHBU010000002.1"/>
</dbReference>
<dbReference type="PANTHER" id="PTHR43434">
    <property type="entry name" value="PHOSPHOGLYCOLATE PHOSPHATASE"/>
    <property type="match status" value="1"/>
</dbReference>
<dbReference type="EC" id="3.1.3.18" evidence="4"/>
<evidence type="ECO:0000256" key="3">
    <source>
        <dbReference type="ARBA" id="ARBA00006171"/>
    </source>
</evidence>
<dbReference type="PRINTS" id="PR00413">
    <property type="entry name" value="HADHALOGNASE"/>
</dbReference>
<evidence type="ECO:0000313" key="6">
    <source>
        <dbReference type="Proteomes" id="UP000585437"/>
    </source>
</evidence>
<dbReference type="NCBIfam" id="TIGR01549">
    <property type="entry name" value="HAD-SF-IA-v1"/>
    <property type="match status" value="1"/>
</dbReference>